<sequence>MSRLQLNNNRHFPVFSHLPGEYDANFAYYNEKKGVLRPSHHWAFLGEITYDQSIVRPRYIVKDRSGDEVPIAFHHEPFDVMRYNVNPAAFTVGQTIAVFYAENHPFIDMSYGIRVNSLATIKLIPCSLDTLLSANPKNVDALTECSVCHKTGEGATLLRCSKCKTKYCSQTCQKQDWTAHKQTCVALSQVCLWNTRNWDKFNDFWDAF</sequence>
<evidence type="ECO:0000313" key="2">
    <source>
        <dbReference type="Proteomes" id="UP001055072"/>
    </source>
</evidence>
<name>A0ACB8TXV1_9APHY</name>
<reference evidence="1" key="1">
    <citation type="journal article" date="2021" name="Environ. Microbiol.">
        <title>Gene family expansions and transcriptome signatures uncover fungal adaptations to wood decay.</title>
        <authorList>
            <person name="Hage H."/>
            <person name="Miyauchi S."/>
            <person name="Viragh M."/>
            <person name="Drula E."/>
            <person name="Min B."/>
            <person name="Chaduli D."/>
            <person name="Navarro D."/>
            <person name="Favel A."/>
            <person name="Norest M."/>
            <person name="Lesage-Meessen L."/>
            <person name="Balint B."/>
            <person name="Merenyi Z."/>
            <person name="de Eugenio L."/>
            <person name="Morin E."/>
            <person name="Martinez A.T."/>
            <person name="Baldrian P."/>
            <person name="Stursova M."/>
            <person name="Martinez M.J."/>
            <person name="Novotny C."/>
            <person name="Magnuson J.K."/>
            <person name="Spatafora J.W."/>
            <person name="Maurice S."/>
            <person name="Pangilinan J."/>
            <person name="Andreopoulos W."/>
            <person name="LaButti K."/>
            <person name="Hundley H."/>
            <person name="Na H."/>
            <person name="Kuo A."/>
            <person name="Barry K."/>
            <person name="Lipzen A."/>
            <person name="Henrissat B."/>
            <person name="Riley R."/>
            <person name="Ahrendt S."/>
            <person name="Nagy L.G."/>
            <person name="Grigoriev I.V."/>
            <person name="Martin F."/>
            <person name="Rosso M.N."/>
        </authorList>
    </citation>
    <scope>NUCLEOTIDE SEQUENCE</scope>
    <source>
        <strain evidence="1">CBS 384.51</strain>
    </source>
</reference>
<keyword evidence="2" id="KW-1185">Reference proteome</keyword>
<accession>A0ACB8TXV1</accession>
<gene>
    <name evidence="1" type="ORF">BDY19DRAFT_995606</name>
</gene>
<dbReference type="Proteomes" id="UP001055072">
    <property type="component" value="Unassembled WGS sequence"/>
</dbReference>
<dbReference type="EMBL" id="MU274921">
    <property type="protein sequence ID" value="KAI0086868.1"/>
    <property type="molecule type" value="Genomic_DNA"/>
</dbReference>
<protein>
    <submittedName>
        <fullName evidence="1">Uncharacterized protein</fullName>
    </submittedName>
</protein>
<proteinExistence type="predicted"/>
<comment type="caution">
    <text evidence="1">The sequence shown here is derived from an EMBL/GenBank/DDBJ whole genome shotgun (WGS) entry which is preliminary data.</text>
</comment>
<evidence type="ECO:0000313" key="1">
    <source>
        <dbReference type="EMBL" id="KAI0086868.1"/>
    </source>
</evidence>
<organism evidence="1 2">
    <name type="scientific">Irpex rosettiformis</name>
    <dbReference type="NCBI Taxonomy" id="378272"/>
    <lineage>
        <taxon>Eukaryota</taxon>
        <taxon>Fungi</taxon>
        <taxon>Dikarya</taxon>
        <taxon>Basidiomycota</taxon>
        <taxon>Agaricomycotina</taxon>
        <taxon>Agaricomycetes</taxon>
        <taxon>Polyporales</taxon>
        <taxon>Irpicaceae</taxon>
        <taxon>Irpex</taxon>
    </lineage>
</organism>